<reference evidence="1 2" key="1">
    <citation type="submission" date="2019-03" db="EMBL/GenBank/DDBJ databases">
        <title>Single cell metagenomics reveals metabolic interactions within the superorganism composed of flagellate Streblomastix strix and complex community of Bacteroidetes bacteria on its surface.</title>
        <authorList>
            <person name="Treitli S.C."/>
            <person name="Kolisko M."/>
            <person name="Husnik F."/>
            <person name="Keeling P."/>
            <person name="Hampl V."/>
        </authorList>
    </citation>
    <scope>NUCLEOTIDE SEQUENCE [LARGE SCALE GENOMIC DNA]</scope>
    <source>
        <strain evidence="1">ST1C</strain>
    </source>
</reference>
<organism evidence="1 2">
    <name type="scientific">Streblomastix strix</name>
    <dbReference type="NCBI Taxonomy" id="222440"/>
    <lineage>
        <taxon>Eukaryota</taxon>
        <taxon>Metamonada</taxon>
        <taxon>Preaxostyla</taxon>
        <taxon>Oxymonadida</taxon>
        <taxon>Streblomastigidae</taxon>
        <taxon>Streblomastix</taxon>
    </lineage>
</organism>
<dbReference type="AlphaFoldDB" id="A0A5J4W7V6"/>
<sequence length="92" mass="10713">MICYPHISISPLNPPKIFIPTKGEIETRIEFPREQKDRTSGMMQKVGWSAWNDNGEIRTLLCQSLISFILRIIDKAMLSMSCFDEYEKETDE</sequence>
<dbReference type="EMBL" id="SNRW01003052">
    <property type="protein sequence ID" value="KAA6390934.1"/>
    <property type="molecule type" value="Genomic_DNA"/>
</dbReference>
<gene>
    <name evidence="1" type="ORF">EZS28_013542</name>
</gene>
<evidence type="ECO:0000313" key="1">
    <source>
        <dbReference type="EMBL" id="KAA6390934.1"/>
    </source>
</evidence>
<name>A0A5J4W7V6_9EUKA</name>
<proteinExistence type="predicted"/>
<dbReference type="Proteomes" id="UP000324800">
    <property type="component" value="Unassembled WGS sequence"/>
</dbReference>
<accession>A0A5J4W7V6</accession>
<evidence type="ECO:0000313" key="2">
    <source>
        <dbReference type="Proteomes" id="UP000324800"/>
    </source>
</evidence>
<comment type="caution">
    <text evidence="1">The sequence shown here is derived from an EMBL/GenBank/DDBJ whole genome shotgun (WGS) entry which is preliminary data.</text>
</comment>
<protein>
    <submittedName>
        <fullName evidence="1">Uncharacterized protein</fullName>
    </submittedName>
</protein>